<proteinExistence type="predicted"/>
<dbReference type="STRING" id="765257.A0A0C9ZH80"/>
<feature type="transmembrane region" description="Helical" evidence="1">
    <location>
        <begin position="17"/>
        <end position="38"/>
    </location>
</feature>
<keyword evidence="1" id="KW-0472">Membrane</keyword>
<organism evidence="2 3">
    <name type="scientific">Pisolithus microcarpus 441</name>
    <dbReference type="NCBI Taxonomy" id="765257"/>
    <lineage>
        <taxon>Eukaryota</taxon>
        <taxon>Fungi</taxon>
        <taxon>Dikarya</taxon>
        <taxon>Basidiomycota</taxon>
        <taxon>Agaricomycotina</taxon>
        <taxon>Agaricomycetes</taxon>
        <taxon>Agaricomycetidae</taxon>
        <taxon>Boletales</taxon>
        <taxon>Sclerodermatineae</taxon>
        <taxon>Pisolithaceae</taxon>
        <taxon>Pisolithus</taxon>
    </lineage>
</organism>
<keyword evidence="1" id="KW-0812">Transmembrane</keyword>
<evidence type="ECO:0000313" key="3">
    <source>
        <dbReference type="Proteomes" id="UP000054018"/>
    </source>
</evidence>
<name>A0A0C9ZH80_9AGAM</name>
<gene>
    <name evidence="2" type="ORF">PISMIDRAFT_62610</name>
</gene>
<evidence type="ECO:0000313" key="2">
    <source>
        <dbReference type="EMBL" id="KIK21852.1"/>
    </source>
</evidence>
<dbReference type="HOGENOM" id="CLU_2067122_0_0_1"/>
<sequence>IVVSVVACVMCGLVNDWYSFTMILLGIIVSGISCYVIGSGTFFFTHPEPAEGSPPGDGILSSDQEIVVLRGEEGAVNSITRGGFSLRFRSEPHYEDIGWCSVLLMIQFVAQLLLIPQGTLFGQLMFV</sequence>
<dbReference type="OrthoDB" id="2664332at2759"/>
<feature type="transmembrane region" description="Helical" evidence="1">
    <location>
        <begin position="97"/>
        <end position="115"/>
    </location>
</feature>
<keyword evidence="3" id="KW-1185">Reference proteome</keyword>
<protein>
    <submittedName>
        <fullName evidence="2">Uncharacterized protein</fullName>
    </submittedName>
</protein>
<dbReference type="Proteomes" id="UP000054018">
    <property type="component" value="Unassembled WGS sequence"/>
</dbReference>
<reference evidence="3" key="2">
    <citation type="submission" date="2015-01" db="EMBL/GenBank/DDBJ databases">
        <title>Evolutionary Origins and Diversification of the Mycorrhizal Mutualists.</title>
        <authorList>
            <consortium name="DOE Joint Genome Institute"/>
            <consortium name="Mycorrhizal Genomics Consortium"/>
            <person name="Kohler A."/>
            <person name="Kuo A."/>
            <person name="Nagy L.G."/>
            <person name="Floudas D."/>
            <person name="Copeland A."/>
            <person name="Barry K.W."/>
            <person name="Cichocki N."/>
            <person name="Veneault-Fourrey C."/>
            <person name="LaButti K."/>
            <person name="Lindquist E.A."/>
            <person name="Lipzen A."/>
            <person name="Lundell T."/>
            <person name="Morin E."/>
            <person name="Murat C."/>
            <person name="Riley R."/>
            <person name="Ohm R."/>
            <person name="Sun H."/>
            <person name="Tunlid A."/>
            <person name="Henrissat B."/>
            <person name="Grigoriev I.V."/>
            <person name="Hibbett D.S."/>
            <person name="Martin F."/>
        </authorList>
    </citation>
    <scope>NUCLEOTIDE SEQUENCE [LARGE SCALE GENOMIC DNA]</scope>
    <source>
        <strain evidence="3">441</strain>
    </source>
</reference>
<feature type="non-terminal residue" evidence="2">
    <location>
        <position position="127"/>
    </location>
</feature>
<dbReference type="AlphaFoldDB" id="A0A0C9ZH80"/>
<keyword evidence="1" id="KW-1133">Transmembrane helix</keyword>
<evidence type="ECO:0000256" key="1">
    <source>
        <dbReference type="SAM" id="Phobius"/>
    </source>
</evidence>
<accession>A0A0C9ZH80</accession>
<reference evidence="2 3" key="1">
    <citation type="submission" date="2014-04" db="EMBL/GenBank/DDBJ databases">
        <authorList>
            <consortium name="DOE Joint Genome Institute"/>
            <person name="Kuo A."/>
            <person name="Kohler A."/>
            <person name="Costa M.D."/>
            <person name="Nagy L.G."/>
            <person name="Floudas D."/>
            <person name="Copeland A."/>
            <person name="Barry K.W."/>
            <person name="Cichocki N."/>
            <person name="Veneault-Fourrey C."/>
            <person name="LaButti K."/>
            <person name="Lindquist E.A."/>
            <person name="Lipzen A."/>
            <person name="Lundell T."/>
            <person name="Morin E."/>
            <person name="Murat C."/>
            <person name="Sun H."/>
            <person name="Tunlid A."/>
            <person name="Henrissat B."/>
            <person name="Grigoriev I.V."/>
            <person name="Hibbett D.S."/>
            <person name="Martin F."/>
            <person name="Nordberg H.P."/>
            <person name="Cantor M.N."/>
            <person name="Hua S.X."/>
        </authorList>
    </citation>
    <scope>NUCLEOTIDE SEQUENCE [LARGE SCALE GENOMIC DNA]</scope>
    <source>
        <strain evidence="2 3">441</strain>
    </source>
</reference>
<feature type="non-terminal residue" evidence="2">
    <location>
        <position position="1"/>
    </location>
</feature>
<dbReference type="EMBL" id="KN833746">
    <property type="protein sequence ID" value="KIK21852.1"/>
    <property type="molecule type" value="Genomic_DNA"/>
</dbReference>